<organism evidence="1 2">
    <name type="scientific">Thermus thermophilus JL-18</name>
    <dbReference type="NCBI Taxonomy" id="798128"/>
    <lineage>
        <taxon>Bacteria</taxon>
        <taxon>Thermotogati</taxon>
        <taxon>Deinococcota</taxon>
        <taxon>Deinococci</taxon>
        <taxon>Thermales</taxon>
        <taxon>Thermaceae</taxon>
        <taxon>Thermus</taxon>
    </lineage>
</organism>
<reference evidence="1 2" key="1">
    <citation type="journal article" date="2013" name="Genome Announc.">
        <title>Whole Genome Sequencing of Thermus oshimai JL-2 and Thermus thermophilus JL-18, Incomplete Denitrifiers from the United States Great Basin.</title>
        <authorList>
            <person name="Murugapiran S.K."/>
            <person name="Huntemann M."/>
            <person name="Wei C.L."/>
            <person name="Han J."/>
            <person name="Detter J.C."/>
            <person name="Han C.S."/>
            <person name="Erkkila T.H."/>
            <person name="Teshima H."/>
            <person name="Chen A."/>
            <person name="Kyrpides N."/>
            <person name="Mavrommatis K."/>
            <person name="Markowitz V."/>
            <person name="Szeto E."/>
            <person name="Ivanova N."/>
            <person name="Pagani I."/>
            <person name="Lam J."/>
            <person name="McDonald A.I."/>
            <person name="Dodsworth J.A."/>
            <person name="Pati A."/>
            <person name="Goodwin L."/>
            <person name="Peters L."/>
            <person name="Pitluck S."/>
            <person name="Woyke T."/>
            <person name="Hedlund B.P."/>
        </authorList>
    </citation>
    <scope>NUCLEOTIDE SEQUENCE [LARGE SCALE GENOMIC DNA]</scope>
    <source>
        <strain evidence="1 2">JL-18</strain>
        <plasmid evidence="1 2">pTTJL1802</plasmid>
    </source>
</reference>
<protein>
    <submittedName>
        <fullName evidence="1">Uncharacterized protein</fullName>
    </submittedName>
</protein>
<sequence>MERKLHLYGLNELSEDFNAATHLALLTSEEALDPELELGHFFPEFAEDGKAPYADRLVVVEDFPALARAEGITAAEYLGRHLVSAFLRTRPGEFFPFLPWWDVAYLGETEGGVLRALARPNAWAVDIAPHPSDPPGSFLAGGEAANLEEARAKALEEGRKRLNLR</sequence>
<dbReference type="AlphaFoldDB" id="H9ZV25"/>
<evidence type="ECO:0000313" key="1">
    <source>
        <dbReference type="EMBL" id="AFH40185.1"/>
    </source>
</evidence>
<gene>
    <name evidence="1" type="ORF">TtJL18_2357</name>
</gene>
<geneLocation type="plasmid" evidence="1 2">
    <name>pTTJL1802</name>
</geneLocation>
<dbReference type="RefSeq" id="WP_014632213.1">
    <property type="nucleotide sequence ID" value="NC_017590.1"/>
</dbReference>
<dbReference type="KEGG" id="ttl:TtJL18_2357"/>
<name>H9ZV25_THETH</name>
<dbReference type="EMBL" id="CP003254">
    <property type="protein sequence ID" value="AFH40185.1"/>
    <property type="molecule type" value="Genomic_DNA"/>
</dbReference>
<keyword evidence="1" id="KW-0614">Plasmid</keyword>
<accession>H9ZV25</accession>
<evidence type="ECO:0000313" key="2">
    <source>
        <dbReference type="Proteomes" id="UP000007388"/>
    </source>
</evidence>
<proteinExistence type="predicted"/>
<dbReference type="PATRIC" id="fig|798128.4.peg.2291"/>
<dbReference type="Proteomes" id="UP000007388">
    <property type="component" value="Plasmid pTTJL1802"/>
</dbReference>
<dbReference type="HOGENOM" id="CLU_1609999_0_0_0"/>